<dbReference type="PANTHER" id="PTHR46630">
    <property type="entry name" value="TETRATRICOPEPTIDE REPEAT PROTEIN 29"/>
    <property type="match status" value="1"/>
</dbReference>
<keyword evidence="8" id="KW-1185">Reference proteome</keyword>
<reference evidence="7" key="1">
    <citation type="submission" date="2024-01" db="EMBL/GenBank/DDBJ databases">
        <title>Bank of Algae and Cyanobacteria of the Azores (BACA) strain genomes.</title>
        <authorList>
            <person name="Luz R."/>
            <person name="Cordeiro R."/>
            <person name="Fonseca A."/>
            <person name="Goncalves V."/>
        </authorList>
    </citation>
    <scope>NUCLEOTIDE SEQUENCE</scope>
    <source>
        <strain evidence="7">BACA0141</strain>
    </source>
</reference>
<keyword evidence="4 6" id="KW-0802">TPR repeat</keyword>
<dbReference type="SUPFAM" id="SSF48452">
    <property type="entry name" value="TPR-like"/>
    <property type="match status" value="2"/>
</dbReference>
<dbReference type="InterPro" id="IPR011990">
    <property type="entry name" value="TPR-like_helical_dom_sf"/>
</dbReference>
<organism evidence="7 8">
    <name type="scientific">Tumidithrix elongata BACA0141</name>
    <dbReference type="NCBI Taxonomy" id="2716417"/>
    <lineage>
        <taxon>Bacteria</taxon>
        <taxon>Bacillati</taxon>
        <taxon>Cyanobacteriota</taxon>
        <taxon>Cyanophyceae</taxon>
        <taxon>Pseudanabaenales</taxon>
        <taxon>Pseudanabaenaceae</taxon>
        <taxon>Tumidithrix</taxon>
        <taxon>Tumidithrix elongata</taxon>
    </lineage>
</organism>
<dbReference type="AlphaFoldDB" id="A0AAW9Q7N0"/>
<dbReference type="RefSeq" id="WP_330485060.1">
    <property type="nucleotide sequence ID" value="NZ_JAZBJZ010000085.1"/>
</dbReference>
<dbReference type="InterPro" id="IPR051476">
    <property type="entry name" value="Bac_ResReg_Asp_Phosphatase"/>
</dbReference>
<dbReference type="Gene3D" id="1.25.40.10">
    <property type="entry name" value="Tetratricopeptide repeat domain"/>
    <property type="match status" value="2"/>
</dbReference>
<keyword evidence="2" id="KW-0963">Cytoplasm</keyword>
<protein>
    <submittedName>
        <fullName evidence="7">Tetratricopeptide repeat protein</fullName>
    </submittedName>
</protein>
<accession>A0AAW9Q7N0</accession>
<dbReference type="PANTHER" id="PTHR46630:SF1">
    <property type="entry name" value="TETRATRICOPEPTIDE REPEAT PROTEIN 29"/>
    <property type="match status" value="1"/>
</dbReference>
<dbReference type="PROSITE" id="PS50005">
    <property type="entry name" value="TPR"/>
    <property type="match status" value="1"/>
</dbReference>
<dbReference type="InterPro" id="IPR019734">
    <property type="entry name" value="TPR_rpt"/>
</dbReference>
<evidence type="ECO:0000256" key="2">
    <source>
        <dbReference type="ARBA" id="ARBA00022490"/>
    </source>
</evidence>
<evidence type="ECO:0000313" key="7">
    <source>
        <dbReference type="EMBL" id="MEE3718626.1"/>
    </source>
</evidence>
<feature type="repeat" description="TPR" evidence="6">
    <location>
        <begin position="242"/>
        <end position="275"/>
    </location>
</feature>
<evidence type="ECO:0000256" key="4">
    <source>
        <dbReference type="ARBA" id="ARBA00022803"/>
    </source>
</evidence>
<dbReference type="Pfam" id="PF13424">
    <property type="entry name" value="TPR_12"/>
    <property type="match status" value="1"/>
</dbReference>
<dbReference type="SMART" id="SM00028">
    <property type="entry name" value="TPR"/>
    <property type="match status" value="5"/>
</dbReference>
<evidence type="ECO:0000256" key="6">
    <source>
        <dbReference type="PROSITE-ProRule" id="PRU00339"/>
    </source>
</evidence>
<proteinExistence type="inferred from homology"/>
<keyword evidence="3" id="KW-0677">Repeat</keyword>
<evidence type="ECO:0000313" key="8">
    <source>
        <dbReference type="Proteomes" id="UP001333818"/>
    </source>
</evidence>
<dbReference type="EMBL" id="JAZBJZ010000085">
    <property type="protein sequence ID" value="MEE3718626.1"/>
    <property type="molecule type" value="Genomic_DNA"/>
</dbReference>
<comment type="similarity">
    <text evidence="5">Belongs to the Rap family.</text>
</comment>
<name>A0AAW9Q7N0_9CYAN</name>
<comment type="caution">
    <text evidence="7">The sequence shown here is derived from an EMBL/GenBank/DDBJ whole genome shotgun (WGS) entry which is preliminary data.</text>
</comment>
<gene>
    <name evidence="7" type="ORF">V2H45_17940</name>
</gene>
<evidence type="ECO:0000256" key="5">
    <source>
        <dbReference type="ARBA" id="ARBA00038253"/>
    </source>
</evidence>
<dbReference type="GO" id="GO:0005737">
    <property type="term" value="C:cytoplasm"/>
    <property type="evidence" value="ECO:0007669"/>
    <property type="project" value="UniProtKB-SubCell"/>
</dbReference>
<evidence type="ECO:0000256" key="3">
    <source>
        <dbReference type="ARBA" id="ARBA00022737"/>
    </source>
</evidence>
<comment type="subcellular location">
    <subcellularLocation>
        <location evidence="1">Cytoplasm</location>
    </subcellularLocation>
</comment>
<dbReference type="Proteomes" id="UP001333818">
    <property type="component" value="Unassembled WGS sequence"/>
</dbReference>
<evidence type="ECO:0000256" key="1">
    <source>
        <dbReference type="ARBA" id="ARBA00004496"/>
    </source>
</evidence>
<sequence length="293" mass="33308">MLEPIILASQAMMSRTSQQLSLAQACNLLGDLLLLTGKPEIAVQHHEKSSNISVNISTEYNDTPTINKIQSLRYSSLLNRGLCYLSLWEIGKAHNFFLNLEKLCNEMNQQELSNLGVHIFRVNSCLSLTYSLISDKKNTLLSINQVFANQTQHRAYSSQTRGYSSLFIAQAYKNIGYLEKSDERYQEALKYADESNCSQVKAIALYGVGELERMNHRYSSALSYIKIAIDILKKIWANPDRAEAFFQFGLTYQAMGEHDQAEEYKAKALELFEQMEAPKQIERVNKAFGGNFQ</sequence>